<sequence length="109" mass="12251">MKPICLVLLYFCACITLPKTGNEAIYESAKADVETLPPSKEKRNIQKALDVCSEQNEELKLLREENSKLKEFANKWKGLRNSSIVVGVFAVFGLLGFLAYKFRNLLGVP</sequence>
<dbReference type="AlphaFoldDB" id="M6WNM3"/>
<proteinExistence type="predicted"/>
<feature type="coiled-coil region" evidence="1">
    <location>
        <begin position="45"/>
        <end position="72"/>
    </location>
</feature>
<comment type="caution">
    <text evidence="3">The sequence shown here is derived from an EMBL/GenBank/DDBJ whole genome shotgun (WGS) entry which is preliminary data.</text>
</comment>
<keyword evidence="2" id="KW-0812">Transmembrane</keyword>
<gene>
    <name evidence="3" type="ORF">LEP1GSC133_4464</name>
</gene>
<organism evidence="3 4">
    <name type="scientific">Leptospira borgpetersenii serovar Pomona str. 200901868</name>
    <dbReference type="NCBI Taxonomy" id="1192866"/>
    <lineage>
        <taxon>Bacteria</taxon>
        <taxon>Pseudomonadati</taxon>
        <taxon>Spirochaetota</taxon>
        <taxon>Spirochaetia</taxon>
        <taxon>Leptospirales</taxon>
        <taxon>Leptospiraceae</taxon>
        <taxon>Leptospira</taxon>
    </lineage>
</organism>
<evidence type="ECO:0000256" key="2">
    <source>
        <dbReference type="SAM" id="Phobius"/>
    </source>
</evidence>
<dbReference type="STRING" id="1192866.LEP1GSC133_4464"/>
<name>M6WNM3_LEPBO</name>
<dbReference type="EMBL" id="AKWF02000056">
    <property type="protein sequence ID" value="EMO63368.1"/>
    <property type="molecule type" value="Genomic_DNA"/>
</dbReference>
<dbReference type="Proteomes" id="UP000012159">
    <property type="component" value="Unassembled WGS sequence"/>
</dbReference>
<accession>M6WNM3</accession>
<keyword evidence="2" id="KW-0472">Membrane</keyword>
<protein>
    <submittedName>
        <fullName evidence="3">Uncharacterized protein</fullName>
    </submittedName>
</protein>
<reference evidence="3 4" key="1">
    <citation type="submission" date="2013-01" db="EMBL/GenBank/DDBJ databases">
        <authorList>
            <person name="Harkins D.M."/>
            <person name="Durkin A.S."/>
            <person name="Brinkac L.M."/>
            <person name="Haft D.H."/>
            <person name="Selengut J.D."/>
            <person name="Sanka R."/>
            <person name="DePew J."/>
            <person name="Purushe J."/>
            <person name="Picardeau M."/>
            <person name="Werts C."/>
            <person name="Goarant C."/>
            <person name="Vinetz J.M."/>
            <person name="Sutton G.G."/>
            <person name="Nierman W.C."/>
            <person name="Fouts D.E."/>
        </authorList>
    </citation>
    <scope>NUCLEOTIDE SEQUENCE [LARGE SCALE GENOMIC DNA]</scope>
    <source>
        <strain evidence="3 4">200901868</strain>
    </source>
</reference>
<evidence type="ECO:0000256" key="1">
    <source>
        <dbReference type="SAM" id="Coils"/>
    </source>
</evidence>
<evidence type="ECO:0000313" key="3">
    <source>
        <dbReference type="EMBL" id="EMO63368.1"/>
    </source>
</evidence>
<keyword evidence="2" id="KW-1133">Transmembrane helix</keyword>
<keyword evidence="1" id="KW-0175">Coiled coil</keyword>
<evidence type="ECO:0000313" key="4">
    <source>
        <dbReference type="Proteomes" id="UP000012159"/>
    </source>
</evidence>
<feature type="transmembrane region" description="Helical" evidence="2">
    <location>
        <begin position="82"/>
        <end position="100"/>
    </location>
</feature>